<dbReference type="GO" id="GO:0006412">
    <property type="term" value="P:translation"/>
    <property type="evidence" value="ECO:0007669"/>
    <property type="project" value="UniProtKB-UniRule"/>
</dbReference>
<dbReference type="STRING" id="571913.VV02_11840"/>
<dbReference type="NCBIfam" id="NF011093">
    <property type="entry name" value="PRK14520.1"/>
    <property type="match status" value="1"/>
</dbReference>
<keyword evidence="1 3" id="KW-0689">Ribosomal protein</keyword>
<dbReference type="PANTHER" id="PTHR12919:SF20">
    <property type="entry name" value="SMALL RIBOSOMAL SUBUNIT PROTEIN BS16M"/>
    <property type="match status" value="1"/>
</dbReference>
<dbReference type="InterPro" id="IPR023803">
    <property type="entry name" value="Ribosomal_bS16_dom_sf"/>
</dbReference>
<dbReference type="OrthoDB" id="9807878at2"/>
<reference evidence="5 6" key="1">
    <citation type="submission" date="2015-03" db="EMBL/GenBank/DDBJ databases">
        <title>Luteipulveratus halotolerans sp. nov., a novel actinobacterium (Dermacoccaceae) from Sarawak, Malaysia.</title>
        <authorList>
            <person name="Juboi H."/>
            <person name="Basik A."/>
            <person name="Shamsul S.S."/>
            <person name="Arnold P."/>
            <person name="Schmitt E.K."/>
            <person name="Sanglier J.-J."/>
            <person name="Yeo T."/>
        </authorList>
    </citation>
    <scope>NUCLEOTIDE SEQUENCE [LARGE SCALE GENOMIC DNA]</scope>
    <source>
        <strain evidence="5 6">MN07-A0370</strain>
    </source>
</reference>
<evidence type="ECO:0000256" key="4">
    <source>
        <dbReference type="SAM" id="MobiDB-lite"/>
    </source>
</evidence>
<dbReference type="PROSITE" id="PS00732">
    <property type="entry name" value="RIBOSOMAL_S16"/>
    <property type="match status" value="1"/>
</dbReference>
<dbReference type="GO" id="GO:0003735">
    <property type="term" value="F:structural constituent of ribosome"/>
    <property type="evidence" value="ECO:0007669"/>
    <property type="project" value="InterPro"/>
</dbReference>
<name>A0A0K1JII7_9MICO</name>
<dbReference type="PATRIC" id="fig|571913.6.peg.2412"/>
<protein>
    <recommendedName>
        <fullName evidence="3">Small ribosomal subunit protein bS16</fullName>
    </recommendedName>
</protein>
<dbReference type="EMBL" id="CP011112">
    <property type="protein sequence ID" value="AKU16393.1"/>
    <property type="molecule type" value="Genomic_DNA"/>
</dbReference>
<evidence type="ECO:0000256" key="2">
    <source>
        <dbReference type="ARBA" id="ARBA00023274"/>
    </source>
</evidence>
<feature type="region of interest" description="Disordered" evidence="4">
    <location>
        <begin position="112"/>
        <end position="132"/>
    </location>
</feature>
<dbReference type="Pfam" id="PF00886">
    <property type="entry name" value="Ribosomal_S16"/>
    <property type="match status" value="1"/>
</dbReference>
<evidence type="ECO:0000313" key="6">
    <source>
        <dbReference type="Proteomes" id="UP000066480"/>
    </source>
</evidence>
<dbReference type="InterPro" id="IPR000307">
    <property type="entry name" value="Ribosomal_bS16"/>
</dbReference>
<dbReference type="GO" id="GO:0005737">
    <property type="term" value="C:cytoplasm"/>
    <property type="evidence" value="ECO:0007669"/>
    <property type="project" value="UniProtKB-ARBA"/>
</dbReference>
<gene>
    <name evidence="3" type="primary">rpsP</name>
    <name evidence="5" type="ORF">VV02_11840</name>
</gene>
<sequence>MSVKIRLKRLGKIRTPQYRVVVMDARTKRDGRAIEEIGKYHPKEEPSLIEIDSERAQYWLGVGAQPTEQVTALLKITGDWQKHKGEPGTEGTLKVKAPKPDKRALYEAALAASQNAADDKSKGSATTTKKKAEKVEAEVKAADAKAVAADKADEVEVPVEEPKADVEAALVDGGFGADSAAPAADGSAPEGFTVKGNKDSMKYHVAGSRWYDATEAEVWFKTAEAAAAAGFEPAGGEAAQKVEA</sequence>
<dbReference type="SUPFAM" id="SSF54565">
    <property type="entry name" value="Ribosomal protein S16"/>
    <property type="match status" value="1"/>
</dbReference>
<dbReference type="KEGG" id="lmoi:VV02_11840"/>
<dbReference type="Proteomes" id="UP000066480">
    <property type="component" value="Chromosome"/>
</dbReference>
<dbReference type="NCBIfam" id="TIGR00002">
    <property type="entry name" value="S16"/>
    <property type="match status" value="1"/>
</dbReference>
<accession>A0A0K1JII7</accession>
<comment type="similarity">
    <text evidence="3">Belongs to the bacterial ribosomal protein bS16 family.</text>
</comment>
<dbReference type="Gene3D" id="3.30.1320.10">
    <property type="match status" value="1"/>
</dbReference>
<dbReference type="AlphaFoldDB" id="A0A0K1JII7"/>
<evidence type="ECO:0000256" key="3">
    <source>
        <dbReference type="HAMAP-Rule" id="MF_00385"/>
    </source>
</evidence>
<keyword evidence="6" id="KW-1185">Reference proteome</keyword>
<evidence type="ECO:0000313" key="5">
    <source>
        <dbReference type="EMBL" id="AKU16393.1"/>
    </source>
</evidence>
<dbReference type="PANTHER" id="PTHR12919">
    <property type="entry name" value="30S RIBOSOMAL PROTEIN S16"/>
    <property type="match status" value="1"/>
</dbReference>
<evidence type="ECO:0000256" key="1">
    <source>
        <dbReference type="ARBA" id="ARBA00022980"/>
    </source>
</evidence>
<dbReference type="InterPro" id="IPR020592">
    <property type="entry name" value="Ribosomal_bS16_CS"/>
</dbReference>
<keyword evidence="2 3" id="KW-0687">Ribonucleoprotein</keyword>
<proteinExistence type="inferred from homology"/>
<dbReference type="GO" id="GO:0015935">
    <property type="term" value="C:small ribosomal subunit"/>
    <property type="evidence" value="ECO:0007669"/>
    <property type="project" value="TreeGrafter"/>
</dbReference>
<organism evidence="5 6">
    <name type="scientific">Luteipulveratus mongoliensis</name>
    <dbReference type="NCBI Taxonomy" id="571913"/>
    <lineage>
        <taxon>Bacteria</taxon>
        <taxon>Bacillati</taxon>
        <taxon>Actinomycetota</taxon>
        <taxon>Actinomycetes</taxon>
        <taxon>Micrococcales</taxon>
        <taxon>Dermacoccaceae</taxon>
        <taxon>Luteipulveratus</taxon>
    </lineage>
</organism>
<dbReference type="HAMAP" id="MF_00385">
    <property type="entry name" value="Ribosomal_bS16"/>
    <property type="match status" value="1"/>
</dbReference>